<dbReference type="RefSeq" id="WP_201877832.1">
    <property type="nucleotide sequence ID" value="NZ_JAERRF010000017.1"/>
</dbReference>
<dbReference type="Proteomes" id="UP000634229">
    <property type="component" value="Unassembled WGS sequence"/>
</dbReference>
<reference evidence="2 3" key="1">
    <citation type="submission" date="2021-01" db="EMBL/GenBank/DDBJ databases">
        <title>WGS of actinomycetes isolated from Thailand.</title>
        <authorList>
            <person name="Thawai C."/>
        </authorList>
    </citation>
    <scope>NUCLEOTIDE SEQUENCE [LARGE SCALE GENOMIC DNA]</scope>
    <source>
        <strain evidence="2 3">CA1R205</strain>
    </source>
</reference>
<protein>
    <submittedName>
        <fullName evidence="2">Uncharacterized protein</fullName>
    </submittedName>
</protein>
<keyword evidence="3" id="KW-1185">Reference proteome</keyword>
<feature type="region of interest" description="Disordered" evidence="1">
    <location>
        <begin position="30"/>
        <end position="66"/>
    </location>
</feature>
<comment type="caution">
    <text evidence="2">The sequence shown here is derived from an EMBL/GenBank/DDBJ whole genome shotgun (WGS) entry which is preliminary data.</text>
</comment>
<proteinExistence type="predicted"/>
<feature type="compositionally biased region" description="Basic and acidic residues" evidence="1">
    <location>
        <begin position="35"/>
        <end position="45"/>
    </location>
</feature>
<name>A0ABS1NK50_9ACTN</name>
<gene>
    <name evidence="2" type="ORF">JK363_26455</name>
</gene>
<evidence type="ECO:0000313" key="3">
    <source>
        <dbReference type="Proteomes" id="UP000634229"/>
    </source>
</evidence>
<dbReference type="EMBL" id="JAERRF010000017">
    <property type="protein sequence ID" value="MBL1100151.1"/>
    <property type="molecule type" value="Genomic_DNA"/>
</dbReference>
<organism evidence="2 3">
    <name type="scientific">Streptomyces coffeae</name>
    <dbReference type="NCBI Taxonomy" id="621382"/>
    <lineage>
        <taxon>Bacteria</taxon>
        <taxon>Bacillati</taxon>
        <taxon>Actinomycetota</taxon>
        <taxon>Actinomycetes</taxon>
        <taxon>Kitasatosporales</taxon>
        <taxon>Streptomycetaceae</taxon>
        <taxon>Streptomyces</taxon>
    </lineage>
</organism>
<evidence type="ECO:0000313" key="2">
    <source>
        <dbReference type="EMBL" id="MBL1100151.1"/>
    </source>
</evidence>
<sequence>MAFPDLRVEIQVGDTWTDVTGDTFTRRQQVSISRGRRDEAARSDPARCQVGLNNKDGRYSPKNPRSPLYGLIGRNTPLRVTVAGQTPRLVLDGSLSGVVSTPDTAPLDIIGDIDLRAEVEIDWTASDLNQVLIGKWDGATNQRSYALRVLDQQLLLSWSENGVAVLVAAVTLPTLPDRCALRATLDADNGTGGRTVTFYWARSTAGPWTQIGNPVVQTTATSIYSGTAPLLVGSPDATTNPPRVPFTGSGYRFEVRSGINGTVVASPDFTAVTPGAASFTDATGHVWTLAGTATVTNRLTRFVGEVSSWPSRWGVSGKDVWVPLEASGITRRLGQGVKPLASTLRRRIPAEPALLAYWPMEEEREATQAYSPMPGVQPMVVDGIEFASDDTLAGSSALPKVSTAGAIGAQVPVGPDGAWRVECVYKLSDYPAVAATILEVRTTGTYATLRIEARPSNVRLYGITSTGVSTIVMNIAPTALFTGAWNRLQLRASTSGGSTTFHCNWITIGVQERGLSTVVPGVTAGHVTSVQCAPGAGIDQRDLSMGHLAVMSVVQSTIYDLADEGFAGETAHARMRRLCQEEGVPLVISGAAQDTPAMGPQRPATLLDLLGQAADTDGGILGEQRDRLALRYRTRTSLYSQPPALALDYQGPGLAPPLEPQDDDAEVRNDVTVQRIGGSAARAVLEAGPLSVQPPPAGVGLYDESVSLSLAADDQAEPIAWWRLWMGTQDELRYPSVRVDVAKAPALLAGAAAAVVEGDRLTIANPPPWLPPETIDEIAQGYAESFLPGRWDITYTCTPARPWAVALAADDALTGIVYLADTDGSQLSSPVNEAATTLLVAVTAGPLWPTGGAYLPVDVMLGGERVAITAVSGTSSPQTFTVVRSVNGITKSHAAGTALSLAAPAIAAL</sequence>
<accession>A0ABS1NK50</accession>
<evidence type="ECO:0000256" key="1">
    <source>
        <dbReference type="SAM" id="MobiDB-lite"/>
    </source>
</evidence>